<gene>
    <name evidence="2" type="ORF">ASPSYDRAFT_61494</name>
</gene>
<dbReference type="AlphaFoldDB" id="A0A1L9T493"/>
<dbReference type="Proteomes" id="UP000184356">
    <property type="component" value="Unassembled WGS sequence"/>
</dbReference>
<keyword evidence="3" id="KW-1185">Reference proteome</keyword>
<accession>A0A1L9T493</accession>
<keyword evidence="1" id="KW-1133">Transmembrane helix</keyword>
<evidence type="ECO:0000313" key="3">
    <source>
        <dbReference type="Proteomes" id="UP000184356"/>
    </source>
</evidence>
<keyword evidence="1" id="KW-0472">Membrane</keyword>
<dbReference type="EMBL" id="KV878595">
    <property type="protein sequence ID" value="OJJ54171.1"/>
    <property type="molecule type" value="Genomic_DNA"/>
</dbReference>
<organism evidence="2 3">
    <name type="scientific">Aspergillus sydowii CBS 593.65</name>
    <dbReference type="NCBI Taxonomy" id="1036612"/>
    <lineage>
        <taxon>Eukaryota</taxon>
        <taxon>Fungi</taxon>
        <taxon>Dikarya</taxon>
        <taxon>Ascomycota</taxon>
        <taxon>Pezizomycotina</taxon>
        <taxon>Eurotiomycetes</taxon>
        <taxon>Eurotiomycetidae</taxon>
        <taxon>Eurotiales</taxon>
        <taxon>Aspergillaceae</taxon>
        <taxon>Aspergillus</taxon>
        <taxon>Aspergillus subgen. Nidulantes</taxon>
    </lineage>
</organism>
<dbReference type="RefSeq" id="XP_040697977.1">
    <property type="nucleotide sequence ID" value="XM_040849997.1"/>
</dbReference>
<protein>
    <recommendedName>
        <fullName evidence="4">Transmembrane protein</fullName>
    </recommendedName>
</protein>
<dbReference type="STRING" id="1036612.A0A1L9T493"/>
<dbReference type="OrthoDB" id="3365267at2759"/>
<dbReference type="VEuPathDB" id="FungiDB:ASPSYDRAFT_61494"/>
<evidence type="ECO:0008006" key="4">
    <source>
        <dbReference type="Google" id="ProtNLM"/>
    </source>
</evidence>
<feature type="transmembrane region" description="Helical" evidence="1">
    <location>
        <begin position="43"/>
        <end position="63"/>
    </location>
</feature>
<reference evidence="3" key="1">
    <citation type="journal article" date="2017" name="Genome Biol.">
        <title>Comparative genomics reveals high biological diversity and specific adaptations in the industrially and medically important fungal genus Aspergillus.</title>
        <authorList>
            <person name="de Vries R.P."/>
            <person name="Riley R."/>
            <person name="Wiebenga A."/>
            <person name="Aguilar-Osorio G."/>
            <person name="Amillis S."/>
            <person name="Uchima C.A."/>
            <person name="Anderluh G."/>
            <person name="Asadollahi M."/>
            <person name="Askin M."/>
            <person name="Barry K."/>
            <person name="Battaglia E."/>
            <person name="Bayram O."/>
            <person name="Benocci T."/>
            <person name="Braus-Stromeyer S.A."/>
            <person name="Caldana C."/>
            <person name="Canovas D."/>
            <person name="Cerqueira G.C."/>
            <person name="Chen F."/>
            <person name="Chen W."/>
            <person name="Choi C."/>
            <person name="Clum A."/>
            <person name="Dos Santos R.A."/>
            <person name="Damasio A.R."/>
            <person name="Diallinas G."/>
            <person name="Emri T."/>
            <person name="Fekete E."/>
            <person name="Flipphi M."/>
            <person name="Freyberg S."/>
            <person name="Gallo A."/>
            <person name="Gournas C."/>
            <person name="Habgood R."/>
            <person name="Hainaut M."/>
            <person name="Harispe M.L."/>
            <person name="Henrissat B."/>
            <person name="Hilden K.S."/>
            <person name="Hope R."/>
            <person name="Hossain A."/>
            <person name="Karabika E."/>
            <person name="Karaffa L."/>
            <person name="Karanyi Z."/>
            <person name="Krasevec N."/>
            <person name="Kuo A."/>
            <person name="Kusch H."/>
            <person name="LaButti K."/>
            <person name="Lagendijk E.L."/>
            <person name="Lapidus A."/>
            <person name="Levasseur A."/>
            <person name="Lindquist E."/>
            <person name="Lipzen A."/>
            <person name="Logrieco A.F."/>
            <person name="MacCabe A."/>
            <person name="Maekelae M.R."/>
            <person name="Malavazi I."/>
            <person name="Melin P."/>
            <person name="Meyer V."/>
            <person name="Mielnichuk N."/>
            <person name="Miskei M."/>
            <person name="Molnar A.P."/>
            <person name="Mule G."/>
            <person name="Ngan C.Y."/>
            <person name="Orejas M."/>
            <person name="Orosz E."/>
            <person name="Ouedraogo J.P."/>
            <person name="Overkamp K.M."/>
            <person name="Park H.-S."/>
            <person name="Perrone G."/>
            <person name="Piumi F."/>
            <person name="Punt P.J."/>
            <person name="Ram A.F."/>
            <person name="Ramon A."/>
            <person name="Rauscher S."/>
            <person name="Record E."/>
            <person name="Riano-Pachon D.M."/>
            <person name="Robert V."/>
            <person name="Roehrig J."/>
            <person name="Ruller R."/>
            <person name="Salamov A."/>
            <person name="Salih N.S."/>
            <person name="Samson R.A."/>
            <person name="Sandor E."/>
            <person name="Sanguinetti M."/>
            <person name="Schuetze T."/>
            <person name="Sepcic K."/>
            <person name="Shelest E."/>
            <person name="Sherlock G."/>
            <person name="Sophianopoulou V."/>
            <person name="Squina F.M."/>
            <person name="Sun H."/>
            <person name="Susca A."/>
            <person name="Todd R.B."/>
            <person name="Tsang A."/>
            <person name="Unkles S.E."/>
            <person name="van de Wiele N."/>
            <person name="van Rossen-Uffink D."/>
            <person name="Oliveira J.V."/>
            <person name="Vesth T.C."/>
            <person name="Visser J."/>
            <person name="Yu J.-H."/>
            <person name="Zhou M."/>
            <person name="Andersen M.R."/>
            <person name="Archer D.B."/>
            <person name="Baker S.E."/>
            <person name="Benoit I."/>
            <person name="Brakhage A.A."/>
            <person name="Braus G.H."/>
            <person name="Fischer R."/>
            <person name="Frisvad J.C."/>
            <person name="Goldman G.H."/>
            <person name="Houbraken J."/>
            <person name="Oakley B."/>
            <person name="Pocsi I."/>
            <person name="Scazzocchio C."/>
            <person name="Seiboth B."/>
            <person name="vanKuyk P.A."/>
            <person name="Wortman J."/>
            <person name="Dyer P.S."/>
            <person name="Grigoriev I.V."/>
        </authorList>
    </citation>
    <scope>NUCLEOTIDE SEQUENCE [LARGE SCALE GENOMIC DNA]</scope>
    <source>
        <strain evidence="3">CBS 593.65</strain>
    </source>
</reference>
<name>A0A1L9T493_9EURO</name>
<evidence type="ECO:0000313" key="2">
    <source>
        <dbReference type="EMBL" id="OJJ54171.1"/>
    </source>
</evidence>
<keyword evidence="1" id="KW-0812">Transmembrane</keyword>
<proteinExistence type="predicted"/>
<evidence type="ECO:0000256" key="1">
    <source>
        <dbReference type="SAM" id="Phobius"/>
    </source>
</evidence>
<dbReference type="GeneID" id="63766070"/>
<sequence>MSNLFSNSGRERGHELRKLADYHLQHDLQQSDRDALNSASKTISSWASVGAAVGLGLGLYTAIRLRRSRKVFFDVFRAAEKPTKVVFADGRTEALPDITPMLKPTTLGDFATYFFASAGGLFLGGELGLFGGMAYGCRPLAADSERRQRIENALRSFRVDTLRKEADEVEKGKTVEELF</sequence>